<protein>
    <submittedName>
        <fullName evidence="1">Uncharacterized protein</fullName>
    </submittedName>
</protein>
<evidence type="ECO:0000313" key="1">
    <source>
        <dbReference type="EMBL" id="AAW52964.1"/>
    </source>
</evidence>
<reference evidence="1 2" key="1">
    <citation type="journal article" date="2005" name="J. Bacteriol.">
        <title>Insights on evolution of virulence and resistance from the complete genome analysis of an early methicillin-resistant Staphylococcus aureus strain and a biofilm-producing methicillin-resistant Staphylococcus epidermidis strain.</title>
        <authorList>
            <person name="Gill S.R."/>
            <person name="Fouts D.E."/>
            <person name="Archer G.L."/>
            <person name="Mongodin E.F."/>
            <person name="Deboy R.T."/>
            <person name="Ravel J."/>
            <person name="Paulsen I.T."/>
            <person name="Kolonay J.F."/>
            <person name="Brinkac L."/>
            <person name="Beanan M."/>
            <person name="Dodson R.J."/>
            <person name="Daugherty S.C."/>
            <person name="Madupu R."/>
            <person name="Angiuoli S.V."/>
            <person name="Durkin A.S."/>
            <person name="Haft D.H."/>
            <person name="Vamathevan J."/>
            <person name="Khouri H."/>
            <person name="Utterback T."/>
            <person name="Lee C."/>
            <person name="Dimitrov G."/>
            <person name="Jiang L."/>
            <person name="Qin H."/>
            <person name="Weidman J."/>
            <person name="Tran K."/>
            <person name="Kang K."/>
            <person name="Hance I.R."/>
            <person name="Nelson K.E."/>
            <person name="Fraser C.M."/>
        </authorList>
    </citation>
    <scope>NUCLEOTIDE SEQUENCE [LARGE SCALE GENOMIC DNA]</scope>
    <source>
        <strain evidence="2">ATCC 35984 / RP62A</strain>
    </source>
</reference>
<accession>Q5HL16</accession>
<sequence length="30" mass="3692">MNFALLYRLHEYNLINNELKNRIMNKKALN</sequence>
<evidence type="ECO:0000313" key="2">
    <source>
        <dbReference type="Proteomes" id="UP000000531"/>
    </source>
</evidence>
<dbReference type="Proteomes" id="UP000000531">
    <property type="component" value="Chromosome"/>
</dbReference>
<dbReference type="STRING" id="176279.SERP2171"/>
<name>Q5HL16_STAEQ</name>
<keyword evidence="2" id="KW-1185">Reference proteome</keyword>
<gene>
    <name evidence="1" type="ordered locus">SERP2171</name>
</gene>
<dbReference type="EMBL" id="CP000029">
    <property type="protein sequence ID" value="AAW52964.1"/>
    <property type="molecule type" value="Genomic_DNA"/>
</dbReference>
<dbReference type="HOGENOM" id="CLU_3405610_0_0_9"/>
<dbReference type="KEGG" id="ser:SERP2171"/>
<organism evidence="1 2">
    <name type="scientific">Staphylococcus epidermidis (strain ATCC 35984 / DSM 28319 / BCRC 17069 / CCUG 31568 / BM 3577 / RP62A)</name>
    <dbReference type="NCBI Taxonomy" id="176279"/>
    <lineage>
        <taxon>Bacteria</taxon>
        <taxon>Bacillati</taxon>
        <taxon>Bacillota</taxon>
        <taxon>Bacilli</taxon>
        <taxon>Bacillales</taxon>
        <taxon>Staphylococcaceae</taxon>
        <taxon>Staphylococcus</taxon>
    </lineage>
</organism>
<proteinExistence type="predicted"/>
<dbReference type="AlphaFoldDB" id="Q5HL16"/>